<evidence type="ECO:0008006" key="3">
    <source>
        <dbReference type="Google" id="ProtNLM"/>
    </source>
</evidence>
<name>A0A2Z4GFF6_9BACT</name>
<dbReference type="OrthoDB" id="978691at2"/>
<sequence>MYQDFDKMPIQSRVWIYQADRNLSAKEENITAYFLKNAIQDWAAHGAPLLASVSVLENRFVVIALDENQNVASGCSIDASTHWIKELGTQLSVDFFDRSIAYLDDVEVKTVPVFKVKAAVENASISADTVVFNNNIMTLQEFRSSWKTTADKLPFLAKHIKKISLA</sequence>
<keyword evidence="2" id="KW-1185">Reference proteome</keyword>
<evidence type="ECO:0000313" key="2">
    <source>
        <dbReference type="Proteomes" id="UP000249873"/>
    </source>
</evidence>
<reference evidence="1 2" key="1">
    <citation type="submission" date="2018-05" db="EMBL/GenBank/DDBJ databases">
        <title>Complete genome sequence of Arcticibacterium luteifluviistationis SM1504T, a cytophagaceae bacterium isolated from Arctic surface seawater.</title>
        <authorList>
            <person name="Li Y."/>
            <person name="Qin Q.-L."/>
        </authorList>
    </citation>
    <scope>NUCLEOTIDE SEQUENCE [LARGE SCALE GENOMIC DNA]</scope>
    <source>
        <strain evidence="1 2">SM1504</strain>
    </source>
</reference>
<dbReference type="RefSeq" id="WP_111373338.1">
    <property type="nucleotide sequence ID" value="NZ_CP029480.1"/>
</dbReference>
<dbReference type="Proteomes" id="UP000249873">
    <property type="component" value="Chromosome"/>
</dbReference>
<gene>
    <name evidence="1" type="ORF">DJ013_18055</name>
</gene>
<organism evidence="1 2">
    <name type="scientific">Arcticibacterium luteifluviistationis</name>
    <dbReference type="NCBI Taxonomy" id="1784714"/>
    <lineage>
        <taxon>Bacteria</taxon>
        <taxon>Pseudomonadati</taxon>
        <taxon>Bacteroidota</taxon>
        <taxon>Cytophagia</taxon>
        <taxon>Cytophagales</taxon>
        <taxon>Leadbetterellaceae</taxon>
        <taxon>Arcticibacterium</taxon>
    </lineage>
</organism>
<protein>
    <recommendedName>
        <fullName evidence="3">ABC transporter ATPase</fullName>
    </recommendedName>
</protein>
<dbReference type="KEGG" id="als:DJ013_18055"/>
<proteinExistence type="predicted"/>
<accession>A0A2Z4GFF6</accession>
<dbReference type="EMBL" id="CP029480">
    <property type="protein sequence ID" value="AWV99970.1"/>
    <property type="molecule type" value="Genomic_DNA"/>
</dbReference>
<evidence type="ECO:0000313" key="1">
    <source>
        <dbReference type="EMBL" id="AWV99970.1"/>
    </source>
</evidence>
<dbReference type="AlphaFoldDB" id="A0A2Z4GFF6"/>